<keyword evidence="3" id="KW-1185">Reference proteome</keyword>
<protein>
    <recommendedName>
        <fullName evidence="4">PH domain-containing protein</fullName>
    </recommendedName>
</protein>
<name>A0ABR9IDS9_9PSEU</name>
<evidence type="ECO:0000313" key="2">
    <source>
        <dbReference type="EMBL" id="MBE1501338.1"/>
    </source>
</evidence>
<evidence type="ECO:0000256" key="1">
    <source>
        <dbReference type="SAM" id="Phobius"/>
    </source>
</evidence>
<keyword evidence="1" id="KW-1133">Transmembrane helix</keyword>
<feature type="transmembrane region" description="Helical" evidence="1">
    <location>
        <begin position="56"/>
        <end position="75"/>
    </location>
</feature>
<dbReference type="Proteomes" id="UP000631670">
    <property type="component" value="Unassembled WGS sequence"/>
</dbReference>
<reference evidence="2 3" key="1">
    <citation type="submission" date="2020-10" db="EMBL/GenBank/DDBJ databases">
        <title>Sequencing the genomes of 1000 actinobacteria strains.</title>
        <authorList>
            <person name="Klenk H.-P."/>
        </authorList>
    </citation>
    <scope>NUCLEOTIDE SEQUENCE [LARGE SCALE GENOMIC DNA]</scope>
    <source>
        <strain evidence="2 3">DSM 44653</strain>
    </source>
</reference>
<proteinExistence type="predicted"/>
<sequence>MDVPSIVLSPGERLLWSGRPQRIAPVGLEWFRPVFGSLLVAGSAAVVPLLFPGYPFAFVVALVAGGLAGCWWPVLSRPWVLGRAGYTVTDRRVVVADRVSGRIRKQAELGTVPPTVTWLGRDGLGTLGFGTPDLVADVSGYLVGRHRERDAIKLVAVPEPDRIHDLVVAAQDAD</sequence>
<dbReference type="RefSeq" id="WP_086862019.1">
    <property type="nucleotide sequence ID" value="NZ_JADBEG010000001.1"/>
</dbReference>
<organism evidence="2 3">
    <name type="scientific">Amycolatopsis lexingtonensis</name>
    <dbReference type="NCBI Taxonomy" id="218822"/>
    <lineage>
        <taxon>Bacteria</taxon>
        <taxon>Bacillati</taxon>
        <taxon>Actinomycetota</taxon>
        <taxon>Actinomycetes</taxon>
        <taxon>Pseudonocardiales</taxon>
        <taxon>Pseudonocardiaceae</taxon>
        <taxon>Amycolatopsis</taxon>
    </lineage>
</organism>
<gene>
    <name evidence="2" type="ORF">H4696_008438</name>
</gene>
<dbReference type="EMBL" id="JADBEG010000001">
    <property type="protein sequence ID" value="MBE1501338.1"/>
    <property type="molecule type" value="Genomic_DNA"/>
</dbReference>
<accession>A0ABR9IDS9</accession>
<evidence type="ECO:0000313" key="3">
    <source>
        <dbReference type="Proteomes" id="UP000631670"/>
    </source>
</evidence>
<keyword evidence="1" id="KW-0812">Transmembrane</keyword>
<comment type="caution">
    <text evidence="2">The sequence shown here is derived from an EMBL/GenBank/DDBJ whole genome shotgun (WGS) entry which is preliminary data.</text>
</comment>
<evidence type="ECO:0008006" key="4">
    <source>
        <dbReference type="Google" id="ProtNLM"/>
    </source>
</evidence>
<keyword evidence="1" id="KW-0472">Membrane</keyword>